<name>A0A2I1XDY6_NEISI</name>
<proteinExistence type="predicted"/>
<gene>
    <name evidence="2" type="ORF">CYK00_02200</name>
</gene>
<reference evidence="2 3" key="1">
    <citation type="submission" date="2017-12" db="EMBL/GenBank/DDBJ databases">
        <title>Phylogenetic diversity of female urinary microbiome.</title>
        <authorList>
            <person name="Thomas-White K."/>
            <person name="Wolfe A.J."/>
        </authorList>
    </citation>
    <scope>NUCLEOTIDE SEQUENCE [LARGE SCALE GENOMIC DNA]</scope>
    <source>
        <strain evidence="2 3">UMB0321</strain>
    </source>
</reference>
<evidence type="ECO:0000313" key="3">
    <source>
        <dbReference type="Proteomes" id="UP000234767"/>
    </source>
</evidence>
<protein>
    <submittedName>
        <fullName evidence="2">Uncharacterized protein</fullName>
    </submittedName>
</protein>
<evidence type="ECO:0000313" key="2">
    <source>
        <dbReference type="EMBL" id="PLA40850.1"/>
    </source>
</evidence>
<feature type="region of interest" description="Disordered" evidence="1">
    <location>
        <begin position="35"/>
        <end position="83"/>
    </location>
</feature>
<comment type="caution">
    <text evidence="2">The sequence shown here is derived from an EMBL/GenBank/DDBJ whole genome shotgun (WGS) entry which is preliminary data.</text>
</comment>
<evidence type="ECO:0000256" key="1">
    <source>
        <dbReference type="SAM" id="MobiDB-lite"/>
    </source>
</evidence>
<sequence length="83" mass="9136">MGEVSLVMAKSVSTTEEFQILPLFSIGFKTRLKAEGSSEKADTPASARQKQNTLTPLSPKNTAQTAQFSKKSGIFRHDNQFNM</sequence>
<organism evidence="2 3">
    <name type="scientific">Neisseria sicca</name>
    <dbReference type="NCBI Taxonomy" id="490"/>
    <lineage>
        <taxon>Bacteria</taxon>
        <taxon>Pseudomonadati</taxon>
        <taxon>Pseudomonadota</taxon>
        <taxon>Betaproteobacteria</taxon>
        <taxon>Neisseriales</taxon>
        <taxon>Neisseriaceae</taxon>
        <taxon>Neisseria</taxon>
    </lineage>
</organism>
<feature type="compositionally biased region" description="Polar residues" evidence="1">
    <location>
        <begin position="46"/>
        <end position="70"/>
    </location>
</feature>
<accession>A0A2I1XDY6</accession>
<dbReference type="Proteomes" id="UP000234767">
    <property type="component" value="Unassembled WGS sequence"/>
</dbReference>
<dbReference type="RefSeq" id="WP_101809834.1">
    <property type="nucleotide sequence ID" value="NZ_PKJO01000002.1"/>
</dbReference>
<dbReference type="AlphaFoldDB" id="A0A2I1XDY6"/>
<dbReference type="EMBL" id="PKJO01000002">
    <property type="protein sequence ID" value="PLA40850.1"/>
    <property type="molecule type" value="Genomic_DNA"/>
</dbReference>